<feature type="non-terminal residue" evidence="1">
    <location>
        <position position="1"/>
    </location>
</feature>
<accession>A0A147BBK2</accession>
<dbReference type="EMBL" id="GEGO01007257">
    <property type="protein sequence ID" value="JAR88147.1"/>
    <property type="molecule type" value="Transcribed_RNA"/>
</dbReference>
<protein>
    <submittedName>
        <fullName evidence="1">Putative tick transposon</fullName>
    </submittedName>
</protein>
<proteinExistence type="predicted"/>
<organism evidence="1">
    <name type="scientific">Ixodes ricinus</name>
    <name type="common">Common tick</name>
    <name type="synonym">Acarus ricinus</name>
    <dbReference type="NCBI Taxonomy" id="34613"/>
    <lineage>
        <taxon>Eukaryota</taxon>
        <taxon>Metazoa</taxon>
        <taxon>Ecdysozoa</taxon>
        <taxon>Arthropoda</taxon>
        <taxon>Chelicerata</taxon>
        <taxon>Arachnida</taxon>
        <taxon>Acari</taxon>
        <taxon>Parasitiformes</taxon>
        <taxon>Ixodida</taxon>
        <taxon>Ixodoidea</taxon>
        <taxon>Ixodidae</taxon>
        <taxon>Ixodinae</taxon>
        <taxon>Ixodes</taxon>
    </lineage>
</organism>
<name>A0A147BBK2_IXORI</name>
<sequence>LDQISCWARTNCNLAISTKALQCTSPTFILLPIQLTHCQALQLASFSCFLSWELSSLDFSQQITNTVSKAHQTLGFVIRVSKARGPETFCALCTALVLPRLQYCCSVWRPFQAHKLRGVQRPTTRTLYFRMLGWRAPAPPYEAQSRQLRQTVSVARRFYGGHPK</sequence>
<dbReference type="AlphaFoldDB" id="A0A147BBK2"/>
<evidence type="ECO:0000313" key="1">
    <source>
        <dbReference type="EMBL" id="JAR88147.1"/>
    </source>
</evidence>
<reference evidence="1" key="1">
    <citation type="journal article" date="2018" name="PLoS Negl. Trop. Dis.">
        <title>Sialome diversity of ticks revealed by RNAseq of single tick salivary glands.</title>
        <authorList>
            <person name="Perner J."/>
            <person name="Kropackova S."/>
            <person name="Kopacek P."/>
            <person name="Ribeiro J.M."/>
        </authorList>
    </citation>
    <scope>NUCLEOTIDE SEQUENCE</scope>
    <source>
        <strain evidence="1">Siblings of single egg batch collected in Ceske Budejovice</strain>
        <tissue evidence="1">Salivary glands</tissue>
    </source>
</reference>